<proteinExistence type="predicted"/>
<feature type="compositionally biased region" description="Basic and acidic residues" evidence="1">
    <location>
        <begin position="103"/>
        <end position="116"/>
    </location>
</feature>
<gene>
    <name evidence="2" type="ORF">ACGFZB_25075</name>
</gene>
<dbReference type="EMBL" id="JBICYV010000012">
    <property type="protein sequence ID" value="MFG3013663.1"/>
    <property type="molecule type" value="Genomic_DNA"/>
</dbReference>
<evidence type="ECO:0000313" key="2">
    <source>
        <dbReference type="EMBL" id="MFG3013663.1"/>
    </source>
</evidence>
<sequence length="116" mass="13547">MGAREDIVKALTAGREAGERGDPPTVCPYPRSSTLRTAWIRGYAETRPPQRSTPRRLRPINEFLNQLDQCLMARIWKEDPRNPGGRQENDHQNQRHNAQRNQEMPRIDQVKKMHHN</sequence>
<reference evidence="2 3" key="1">
    <citation type="submission" date="2024-10" db="EMBL/GenBank/DDBJ databases">
        <title>The Natural Products Discovery Center: Release of the First 8490 Sequenced Strains for Exploring Actinobacteria Biosynthetic Diversity.</title>
        <authorList>
            <person name="Kalkreuter E."/>
            <person name="Kautsar S.A."/>
            <person name="Yang D."/>
            <person name="Bader C.D."/>
            <person name="Teijaro C.N."/>
            <person name="Fluegel L."/>
            <person name="Davis C.M."/>
            <person name="Simpson J.R."/>
            <person name="Lauterbach L."/>
            <person name="Steele A.D."/>
            <person name="Gui C."/>
            <person name="Meng S."/>
            <person name="Li G."/>
            <person name="Viehrig K."/>
            <person name="Ye F."/>
            <person name="Su P."/>
            <person name="Kiefer A.F."/>
            <person name="Nichols A."/>
            <person name="Cepeda A.J."/>
            <person name="Yan W."/>
            <person name="Fan B."/>
            <person name="Jiang Y."/>
            <person name="Adhikari A."/>
            <person name="Zheng C.-J."/>
            <person name="Schuster L."/>
            <person name="Cowan T.M."/>
            <person name="Smanski M.J."/>
            <person name="Chevrette M.G."/>
            <person name="De Carvalho L.P.S."/>
            <person name="Shen B."/>
        </authorList>
    </citation>
    <scope>NUCLEOTIDE SEQUENCE [LARGE SCALE GENOMIC DNA]</scope>
    <source>
        <strain evidence="2 3">NPDC048320</strain>
    </source>
</reference>
<protein>
    <submittedName>
        <fullName evidence="2">Rmf/CrpP fold protein</fullName>
    </submittedName>
</protein>
<dbReference type="Proteomes" id="UP001604267">
    <property type="component" value="Unassembled WGS sequence"/>
</dbReference>
<comment type="caution">
    <text evidence="2">The sequence shown here is derived from an EMBL/GenBank/DDBJ whole genome shotgun (WGS) entry which is preliminary data.</text>
</comment>
<feature type="region of interest" description="Disordered" evidence="1">
    <location>
        <begin position="1"/>
        <end position="30"/>
    </location>
</feature>
<organism evidence="2 3">
    <name type="scientific">Streptomyces cinerochromogenes</name>
    <dbReference type="NCBI Taxonomy" id="66422"/>
    <lineage>
        <taxon>Bacteria</taxon>
        <taxon>Bacillati</taxon>
        <taxon>Actinomycetota</taxon>
        <taxon>Actinomycetes</taxon>
        <taxon>Kitasatosporales</taxon>
        <taxon>Streptomycetaceae</taxon>
        <taxon>Streptomyces</taxon>
    </lineage>
</organism>
<dbReference type="NCBIfam" id="NF041886">
    <property type="entry name" value="Rmf_CrpP_fam"/>
    <property type="match status" value="1"/>
</dbReference>
<name>A0ABW7B903_9ACTN</name>
<dbReference type="RefSeq" id="WP_392819617.1">
    <property type="nucleotide sequence ID" value="NZ_JBICYV010000012.1"/>
</dbReference>
<keyword evidence="3" id="KW-1185">Reference proteome</keyword>
<dbReference type="NCBIfam" id="NF041887">
    <property type="entry name" value="Rmf_like_phage"/>
    <property type="match status" value="1"/>
</dbReference>
<feature type="compositionally biased region" description="Basic and acidic residues" evidence="1">
    <location>
        <begin position="75"/>
        <end position="93"/>
    </location>
</feature>
<dbReference type="InterPro" id="IPR007040">
    <property type="entry name" value="Ribosome_modulation_factor"/>
</dbReference>
<dbReference type="Pfam" id="PF04957">
    <property type="entry name" value="RMF"/>
    <property type="match status" value="1"/>
</dbReference>
<evidence type="ECO:0000313" key="3">
    <source>
        <dbReference type="Proteomes" id="UP001604267"/>
    </source>
</evidence>
<accession>A0ABW7B903</accession>
<evidence type="ECO:0000256" key="1">
    <source>
        <dbReference type="SAM" id="MobiDB-lite"/>
    </source>
</evidence>
<feature type="region of interest" description="Disordered" evidence="1">
    <location>
        <begin position="75"/>
        <end position="116"/>
    </location>
</feature>